<dbReference type="PANTHER" id="PTHR30250:SF21">
    <property type="entry name" value="LIPID II FLIPPASE MURJ"/>
    <property type="match status" value="1"/>
</dbReference>
<feature type="transmembrane region" description="Helical" evidence="6">
    <location>
        <begin position="379"/>
        <end position="401"/>
    </location>
</feature>
<dbReference type="InterPro" id="IPR050833">
    <property type="entry name" value="Poly_Biosynth_Transport"/>
</dbReference>
<name>B7AQB6_9FIRM</name>
<dbReference type="InterPro" id="IPR002797">
    <property type="entry name" value="Polysacc_synth"/>
</dbReference>
<dbReference type="PANTHER" id="PTHR30250">
    <property type="entry name" value="PST FAMILY PREDICTED COLANIC ACID TRANSPORTER"/>
    <property type="match status" value="1"/>
</dbReference>
<organism evidence="7 8">
    <name type="scientific">[Bacteroides] pectinophilus ATCC 43243</name>
    <dbReference type="NCBI Taxonomy" id="483218"/>
    <lineage>
        <taxon>Bacteria</taxon>
        <taxon>Bacillati</taxon>
        <taxon>Bacillota</taxon>
        <taxon>Clostridia</taxon>
        <taxon>Eubacteriales</taxon>
    </lineage>
</organism>
<dbReference type="Pfam" id="PF01943">
    <property type="entry name" value="Polysacc_synt"/>
    <property type="match status" value="1"/>
</dbReference>
<feature type="transmembrane region" description="Helical" evidence="6">
    <location>
        <begin position="469"/>
        <end position="496"/>
    </location>
</feature>
<dbReference type="HOGENOM" id="CLU_022017_2_2_9"/>
<feature type="transmembrane region" description="Helical" evidence="6">
    <location>
        <begin position="354"/>
        <end position="372"/>
    </location>
</feature>
<evidence type="ECO:0000256" key="2">
    <source>
        <dbReference type="ARBA" id="ARBA00022475"/>
    </source>
</evidence>
<dbReference type="AlphaFoldDB" id="B7AQB6"/>
<comment type="caution">
    <text evidence="7">The sequence shown here is derived from an EMBL/GenBank/DDBJ whole genome shotgun (WGS) entry which is preliminary data.</text>
</comment>
<feature type="transmembrane region" description="Helical" evidence="6">
    <location>
        <begin position="46"/>
        <end position="70"/>
    </location>
</feature>
<feature type="transmembrane region" description="Helical" evidence="6">
    <location>
        <begin position="315"/>
        <end position="334"/>
    </location>
</feature>
<sequence>MPLNHIFKNSVVKGTLILTIAGLISKLMGFYYKIFLSGVIGAEGIGLYQLVFPITGIAMAVCSMGIENAISRFCAKEKDKAGILTAGLIMSLSLAFVTSYIIYHNAAFIAKRLLLNENAGSLVLVISVSIPFACLHQCICGYYYGTGDAKVPAVSQLFEQFARVGSVLAITFFLNKNSLPVTPVIAVAGIVAGEITSGLFCLLCATVGQHFRPVFRNIKPHIRDITGMALPISCNRILLTLLQSGEAILIPAQLTVSGMSSFDALSAYGVLTGMAMSFIAFPATITQSAAVMLLPSVSKAQSSDNSGMISRTISTSIEMALAMGIFCIGGFITYGAPFGALIFHNNLVADFMRVLAWLCPFLYINTTLTGILNGLGKTGYTFVCGIISTLMRIAFIIFLIPSYKITGYMWGLLVSQCFLTGAYVIFLLRLYHFSFSPVRAIVVPVLSLAVALCGSVIACILALSMAVPYIFCLIAGACAAALIYCGLLFIFIAVSLDTLYSKKDNKGDVSNILKGWLYQ</sequence>
<feature type="transmembrane region" description="Helical" evidence="6">
    <location>
        <begin position="82"/>
        <end position="103"/>
    </location>
</feature>
<keyword evidence="2" id="KW-1003">Cell membrane</keyword>
<evidence type="ECO:0000256" key="3">
    <source>
        <dbReference type="ARBA" id="ARBA00022692"/>
    </source>
</evidence>
<feature type="transmembrane region" description="Helical" evidence="6">
    <location>
        <begin position="440"/>
        <end position="463"/>
    </location>
</feature>
<keyword evidence="5 6" id="KW-0472">Membrane</keyword>
<dbReference type="PIRSF" id="PIRSF038958">
    <property type="entry name" value="PG_synth_SpoVB"/>
    <property type="match status" value="1"/>
</dbReference>
<dbReference type="GO" id="GO:0005886">
    <property type="term" value="C:plasma membrane"/>
    <property type="evidence" value="ECO:0007669"/>
    <property type="project" value="UniProtKB-SubCell"/>
</dbReference>
<dbReference type="STRING" id="483218.BACPEC_00872"/>
<evidence type="ECO:0000256" key="6">
    <source>
        <dbReference type="SAM" id="Phobius"/>
    </source>
</evidence>
<gene>
    <name evidence="7" type="ORF">BACPEC_00872</name>
</gene>
<evidence type="ECO:0000256" key="4">
    <source>
        <dbReference type="ARBA" id="ARBA00022989"/>
    </source>
</evidence>
<dbReference type="eggNOG" id="COG2244">
    <property type="taxonomic scope" value="Bacteria"/>
</dbReference>
<feature type="transmembrane region" description="Helical" evidence="6">
    <location>
        <begin position="270"/>
        <end position="294"/>
    </location>
</feature>
<evidence type="ECO:0000256" key="1">
    <source>
        <dbReference type="ARBA" id="ARBA00004651"/>
    </source>
</evidence>
<feature type="transmembrane region" description="Helical" evidence="6">
    <location>
        <begin position="407"/>
        <end position="428"/>
    </location>
</feature>
<evidence type="ECO:0000313" key="7">
    <source>
        <dbReference type="EMBL" id="EEC57888.1"/>
    </source>
</evidence>
<dbReference type="Proteomes" id="UP000003136">
    <property type="component" value="Unassembled WGS sequence"/>
</dbReference>
<proteinExistence type="predicted"/>
<dbReference type="InterPro" id="IPR024923">
    <property type="entry name" value="PG_synth_SpoVB"/>
</dbReference>
<feature type="transmembrane region" description="Helical" evidence="6">
    <location>
        <begin position="12"/>
        <end position="34"/>
    </location>
</feature>
<evidence type="ECO:0000313" key="8">
    <source>
        <dbReference type="Proteomes" id="UP000003136"/>
    </source>
</evidence>
<keyword evidence="4 6" id="KW-1133">Transmembrane helix</keyword>
<dbReference type="EMBL" id="ABVQ01000035">
    <property type="protein sequence ID" value="EEC57888.1"/>
    <property type="molecule type" value="Genomic_DNA"/>
</dbReference>
<comment type="subcellular location">
    <subcellularLocation>
        <location evidence="1">Cell membrane</location>
        <topology evidence="1">Multi-pass membrane protein</topology>
    </subcellularLocation>
</comment>
<accession>B7AQB6</accession>
<reference evidence="7 8" key="1">
    <citation type="submission" date="2008-11" db="EMBL/GenBank/DDBJ databases">
        <title>Draft genome sequence of Bacteroides pectinophilus (ATCC 43243).</title>
        <authorList>
            <person name="Sudarsanam P."/>
            <person name="Ley R."/>
            <person name="Guruge J."/>
            <person name="Turnbaugh P.J."/>
            <person name="Mahowald M."/>
            <person name="Liep D."/>
            <person name="Gordon J."/>
        </authorList>
    </citation>
    <scope>NUCLEOTIDE SEQUENCE [LARGE SCALE GENOMIC DNA]</scope>
    <source>
        <strain evidence="7 8">ATCC 43243</strain>
    </source>
</reference>
<reference evidence="7 8" key="2">
    <citation type="submission" date="2008-11" db="EMBL/GenBank/DDBJ databases">
        <authorList>
            <person name="Fulton L."/>
            <person name="Clifton S."/>
            <person name="Fulton B."/>
            <person name="Xu J."/>
            <person name="Minx P."/>
            <person name="Pepin K.H."/>
            <person name="Johnson M."/>
            <person name="Bhonagiri V."/>
            <person name="Nash W.E."/>
            <person name="Mardis E.R."/>
            <person name="Wilson R.K."/>
        </authorList>
    </citation>
    <scope>NUCLEOTIDE SEQUENCE [LARGE SCALE GENOMIC DNA]</scope>
    <source>
        <strain evidence="7 8">ATCC 43243</strain>
    </source>
</reference>
<keyword evidence="3 6" id="KW-0812">Transmembrane</keyword>
<feature type="transmembrane region" description="Helical" evidence="6">
    <location>
        <begin position="181"/>
        <end position="207"/>
    </location>
</feature>
<protein>
    <submittedName>
        <fullName evidence="7">Uncharacterized protein</fullName>
    </submittedName>
</protein>
<evidence type="ECO:0000256" key="5">
    <source>
        <dbReference type="ARBA" id="ARBA00023136"/>
    </source>
</evidence>
<keyword evidence="8" id="KW-1185">Reference proteome</keyword>
<feature type="transmembrane region" description="Helical" evidence="6">
    <location>
        <begin position="123"/>
        <end position="145"/>
    </location>
</feature>